<dbReference type="RefSeq" id="WP_201104323.1">
    <property type="nucleotide sequence ID" value="NZ_CP067977.1"/>
</dbReference>
<dbReference type="EMBL" id="CP067977">
    <property type="protein sequence ID" value="QQQ19866.1"/>
    <property type="molecule type" value="Genomic_DNA"/>
</dbReference>
<reference evidence="3 4" key="1">
    <citation type="submission" date="2021-01" db="EMBL/GenBank/DDBJ databases">
        <title>Brevundimonas vitis sp. nov., an bacterium isolated from grape (Vitis vinifera).</title>
        <authorList>
            <person name="Jiang L."/>
            <person name="Lee J."/>
        </authorList>
    </citation>
    <scope>NUCLEOTIDE SEQUENCE [LARGE SCALE GENOMIC DNA]</scope>
    <source>
        <strain evidence="3 4">GRTSA-9</strain>
    </source>
</reference>
<feature type="region of interest" description="Disordered" evidence="1">
    <location>
        <begin position="62"/>
        <end position="121"/>
    </location>
</feature>
<evidence type="ECO:0000256" key="1">
    <source>
        <dbReference type="SAM" id="MobiDB-lite"/>
    </source>
</evidence>
<organism evidence="3 4">
    <name type="scientific">Brevundimonas vitisensis</name>
    <dbReference type="NCBI Taxonomy" id="2800818"/>
    <lineage>
        <taxon>Bacteria</taxon>
        <taxon>Pseudomonadati</taxon>
        <taxon>Pseudomonadota</taxon>
        <taxon>Alphaproteobacteria</taxon>
        <taxon>Caulobacterales</taxon>
        <taxon>Caulobacteraceae</taxon>
        <taxon>Brevundimonas</taxon>
    </lineage>
</organism>
<feature type="compositionally biased region" description="Low complexity" evidence="1">
    <location>
        <begin position="84"/>
        <end position="96"/>
    </location>
</feature>
<keyword evidence="4" id="KW-1185">Reference proteome</keyword>
<evidence type="ECO:0000313" key="3">
    <source>
        <dbReference type="EMBL" id="QQQ19866.1"/>
    </source>
</evidence>
<name>A0ABX7BRK4_9CAUL</name>
<evidence type="ECO:0000313" key="4">
    <source>
        <dbReference type="Proteomes" id="UP000595448"/>
    </source>
</evidence>
<sequence length="121" mass="12329">MSHQDPHSKVADAVHEGRPAEAQYVRQGRSGRRILLLLVVSAGAAAVLLLGIWLISNGGFQAQNTEDGGVAADARPFDDTDGVTPAPRADAPTTATGEPTSPPTGDAPNVNAPTVTADPAP</sequence>
<keyword evidence="2" id="KW-1133">Transmembrane helix</keyword>
<keyword evidence="2" id="KW-0812">Transmembrane</keyword>
<dbReference type="Proteomes" id="UP000595448">
    <property type="component" value="Chromosome"/>
</dbReference>
<accession>A0ABX7BRK4</accession>
<gene>
    <name evidence="3" type="ORF">JIP62_07210</name>
</gene>
<proteinExistence type="predicted"/>
<feature type="transmembrane region" description="Helical" evidence="2">
    <location>
        <begin position="34"/>
        <end position="55"/>
    </location>
</feature>
<keyword evidence="2" id="KW-0472">Membrane</keyword>
<protein>
    <submittedName>
        <fullName evidence="3">Uncharacterized protein</fullName>
    </submittedName>
</protein>
<evidence type="ECO:0000256" key="2">
    <source>
        <dbReference type="SAM" id="Phobius"/>
    </source>
</evidence>